<keyword evidence="2" id="KW-1185">Reference proteome</keyword>
<dbReference type="EMBL" id="FUZV01000002">
    <property type="protein sequence ID" value="SKC80141.1"/>
    <property type="molecule type" value="Genomic_DNA"/>
</dbReference>
<protein>
    <submittedName>
        <fullName evidence="1">Uncharacterized protein</fullName>
    </submittedName>
</protein>
<name>A0A1T5LW03_9GAMM</name>
<dbReference type="OrthoDB" id="9945336at2"/>
<gene>
    <name evidence="1" type="ORF">SAMN06296058_3221</name>
</gene>
<organism evidence="1 2">
    <name type="scientific">Pseudoxanthomonas indica</name>
    <dbReference type="NCBI Taxonomy" id="428993"/>
    <lineage>
        <taxon>Bacteria</taxon>
        <taxon>Pseudomonadati</taxon>
        <taxon>Pseudomonadota</taxon>
        <taxon>Gammaproteobacteria</taxon>
        <taxon>Lysobacterales</taxon>
        <taxon>Lysobacteraceae</taxon>
        <taxon>Pseudoxanthomonas</taxon>
    </lineage>
</organism>
<proteinExistence type="predicted"/>
<accession>A0A1T5LW03</accession>
<evidence type="ECO:0000313" key="2">
    <source>
        <dbReference type="Proteomes" id="UP000190341"/>
    </source>
</evidence>
<dbReference type="Proteomes" id="UP000190341">
    <property type="component" value="Unassembled WGS sequence"/>
</dbReference>
<reference evidence="1 2" key="1">
    <citation type="submission" date="2017-02" db="EMBL/GenBank/DDBJ databases">
        <authorList>
            <person name="Peterson S.W."/>
        </authorList>
    </citation>
    <scope>NUCLEOTIDE SEQUENCE [LARGE SCALE GENOMIC DNA]</scope>
    <source>
        <strain evidence="1 2">P15</strain>
    </source>
</reference>
<evidence type="ECO:0000313" key="1">
    <source>
        <dbReference type="EMBL" id="SKC80141.1"/>
    </source>
</evidence>
<dbReference type="AlphaFoldDB" id="A0A1T5LW03"/>
<dbReference type="RefSeq" id="WP_079725633.1">
    <property type="nucleotide sequence ID" value="NZ_BMCL01000001.1"/>
</dbReference>
<sequence>MNEAAENIVVAHIRTQLPDVGEGLAGQLADLARDATPERCERLLVNLRGVQAQVLRLREGLMREGREQA</sequence>
<dbReference type="STRING" id="428993.SAMN06296058_3221"/>